<sequence>RAAKPTRTVVITGVPDGLLQDDVMADILTIHFQKSRNNGGDVAEVTYPAGKKGVAFVTFEDPEVVDSVLKKDDHQLEDKRLSQSYPLRVTSYDENVSSCMIHPLLLPL</sequence>
<dbReference type="Pfam" id="PF23085">
    <property type="entry name" value="RRM_PARP14_3"/>
    <property type="match status" value="1"/>
</dbReference>
<evidence type="ECO:0000256" key="1">
    <source>
        <dbReference type="PROSITE-ProRule" id="PRU00176"/>
    </source>
</evidence>
<dbReference type="EMBL" id="VXAU01000858">
    <property type="protein sequence ID" value="NXK87244.1"/>
    <property type="molecule type" value="Genomic_DNA"/>
</dbReference>
<feature type="non-terminal residue" evidence="3">
    <location>
        <position position="1"/>
    </location>
</feature>
<evidence type="ECO:0000313" key="3">
    <source>
        <dbReference type="EMBL" id="NXK87244.1"/>
    </source>
</evidence>
<feature type="domain" description="RRM" evidence="2">
    <location>
        <begin position="7"/>
        <end position="94"/>
    </location>
</feature>
<dbReference type="SUPFAM" id="SSF54928">
    <property type="entry name" value="RNA-binding domain, RBD"/>
    <property type="match status" value="1"/>
</dbReference>
<proteinExistence type="predicted"/>
<evidence type="ECO:0000259" key="2">
    <source>
        <dbReference type="PROSITE" id="PS50102"/>
    </source>
</evidence>
<dbReference type="AlphaFoldDB" id="A0A7L0N1D8"/>
<dbReference type="InterPro" id="IPR000504">
    <property type="entry name" value="RRM_dom"/>
</dbReference>
<dbReference type="GO" id="GO:0003723">
    <property type="term" value="F:RNA binding"/>
    <property type="evidence" value="ECO:0007669"/>
    <property type="project" value="UniProtKB-UniRule"/>
</dbReference>
<name>A0A7L0N1D8_9PASS</name>
<dbReference type="Gene3D" id="3.30.70.330">
    <property type="match status" value="1"/>
</dbReference>
<dbReference type="OrthoDB" id="9948435at2759"/>
<dbReference type="PANTHER" id="PTHR15225:SF8">
    <property type="entry name" value="RNA-BINDING PROTEIN 43"/>
    <property type="match status" value="1"/>
</dbReference>
<accession>A0A7L0N1D8</accession>
<dbReference type="InterPro" id="IPR035979">
    <property type="entry name" value="RBD_domain_sf"/>
</dbReference>
<dbReference type="PANTHER" id="PTHR15225">
    <property type="entry name" value="INTERFERON-INDUCED PROTEIN 35/NMI N-MYC/STAT INTERACTING PROTEIN"/>
    <property type="match status" value="1"/>
</dbReference>
<feature type="non-terminal residue" evidence="3">
    <location>
        <position position="108"/>
    </location>
</feature>
<comment type="caution">
    <text evidence="3">The sequence shown here is derived from an EMBL/GenBank/DDBJ whole genome shotgun (WGS) entry which is preliminary data.</text>
</comment>
<keyword evidence="4" id="KW-1185">Reference proteome</keyword>
<dbReference type="Proteomes" id="UP000520463">
    <property type="component" value="Unassembled WGS sequence"/>
</dbReference>
<protein>
    <submittedName>
        <fullName evidence="3">RBM43 protein</fullName>
    </submittedName>
</protein>
<dbReference type="PROSITE" id="PS50102">
    <property type="entry name" value="RRM"/>
    <property type="match status" value="1"/>
</dbReference>
<keyword evidence="1" id="KW-0694">RNA-binding</keyword>
<gene>
    <name evidence="3" type="primary">Rbm43_1</name>
    <name evidence="3" type="ORF">FORRUF_R15340</name>
</gene>
<reference evidence="3 4" key="1">
    <citation type="submission" date="2019-09" db="EMBL/GenBank/DDBJ databases">
        <title>Bird 10,000 Genomes (B10K) Project - Family phase.</title>
        <authorList>
            <person name="Zhang G."/>
        </authorList>
    </citation>
    <scope>NUCLEOTIDE SEQUENCE [LARGE SCALE GENOMIC DNA]</scope>
    <source>
        <strain evidence="3">B10K-DU-001-43</strain>
        <tissue evidence="3">Muscle</tissue>
    </source>
</reference>
<evidence type="ECO:0000313" key="4">
    <source>
        <dbReference type="Proteomes" id="UP000520463"/>
    </source>
</evidence>
<dbReference type="InterPro" id="IPR012677">
    <property type="entry name" value="Nucleotide-bd_a/b_plait_sf"/>
</dbReference>
<organism evidence="3 4">
    <name type="scientific">Formicarius rufipectus</name>
    <dbReference type="NCBI Taxonomy" id="1118560"/>
    <lineage>
        <taxon>Eukaryota</taxon>
        <taxon>Metazoa</taxon>
        <taxon>Chordata</taxon>
        <taxon>Craniata</taxon>
        <taxon>Vertebrata</taxon>
        <taxon>Euteleostomi</taxon>
        <taxon>Archelosauria</taxon>
        <taxon>Archosauria</taxon>
        <taxon>Dinosauria</taxon>
        <taxon>Saurischia</taxon>
        <taxon>Theropoda</taxon>
        <taxon>Coelurosauria</taxon>
        <taxon>Aves</taxon>
        <taxon>Neognathae</taxon>
        <taxon>Neoaves</taxon>
        <taxon>Telluraves</taxon>
        <taxon>Australaves</taxon>
        <taxon>Passeriformes</taxon>
        <taxon>Formicariidae</taxon>
        <taxon>Formicarius</taxon>
    </lineage>
</organism>